<dbReference type="InterPro" id="IPR027417">
    <property type="entry name" value="P-loop_NTPase"/>
</dbReference>
<dbReference type="GO" id="GO:0005524">
    <property type="term" value="F:ATP binding"/>
    <property type="evidence" value="ECO:0007669"/>
    <property type="project" value="UniProtKB-KW"/>
</dbReference>
<dbReference type="EMBL" id="FPIZ01000001">
    <property type="protein sequence ID" value="SFW19275.1"/>
    <property type="molecule type" value="Genomic_DNA"/>
</dbReference>
<evidence type="ECO:0000313" key="6">
    <source>
        <dbReference type="EMBL" id="WQG89808.1"/>
    </source>
</evidence>
<reference evidence="5 7" key="1">
    <citation type="submission" date="2016-11" db="EMBL/GenBank/DDBJ databases">
        <authorList>
            <person name="Jaros S."/>
            <person name="Januszkiewicz K."/>
            <person name="Wedrychowicz H."/>
        </authorList>
    </citation>
    <scope>NUCLEOTIDE SEQUENCE [LARGE SCALE GENOMIC DNA]</scope>
    <source>
        <strain evidence="5 7">DSM 784</strain>
    </source>
</reference>
<dbReference type="Proteomes" id="UP000183788">
    <property type="component" value="Unassembled WGS sequence"/>
</dbReference>
<evidence type="ECO:0000256" key="1">
    <source>
        <dbReference type="ARBA" id="ARBA00022448"/>
    </source>
</evidence>
<dbReference type="RefSeq" id="WP_072357030.1">
    <property type="nucleotide sequence ID" value="NZ_CP139972.1"/>
</dbReference>
<sequence length="218" mass="24692">MSILEADSIRYNINGRQLLSDIYLKLETGKVTALVGRNGEGKTTLFKIIYGVLHTEDRSVRVDGKYPGPQLYKVPGVLGFLPQKTFTPKHLKVKNLFSIYNLNMSDCFADFPELAKCVNASFGSLSGGETRLFEIYFIVKSPFQFVILDEPFTLISPIFIERLKAFLTKEKANKGILLSDHLIHDVMDVCDDLYLLNMGVLKKTTIQEIKISYLRISE</sequence>
<dbReference type="AlphaFoldDB" id="A0A1K1M844"/>
<evidence type="ECO:0000256" key="2">
    <source>
        <dbReference type="ARBA" id="ARBA00022741"/>
    </source>
</evidence>
<dbReference type="Gene3D" id="3.40.50.300">
    <property type="entry name" value="P-loop containing nucleotide triphosphate hydrolases"/>
    <property type="match status" value="1"/>
</dbReference>
<keyword evidence="3 6" id="KW-0067">ATP-binding</keyword>
<dbReference type="InterPro" id="IPR051782">
    <property type="entry name" value="ABC_Transporter_VariousFunc"/>
</dbReference>
<evidence type="ECO:0000259" key="4">
    <source>
        <dbReference type="PROSITE" id="PS50893"/>
    </source>
</evidence>
<gene>
    <name evidence="5" type="ORF">SAMN05661012_00517</name>
    <name evidence="6" type="ORF">SR876_33285</name>
</gene>
<dbReference type="STRING" id="1004.SAMN05661012_00517"/>
<keyword evidence="1" id="KW-0813">Transport</keyword>
<evidence type="ECO:0000313" key="5">
    <source>
        <dbReference type="EMBL" id="SFW19275.1"/>
    </source>
</evidence>
<dbReference type="PANTHER" id="PTHR42939">
    <property type="entry name" value="ABC TRANSPORTER ATP-BINDING PROTEIN ALBC-RELATED"/>
    <property type="match status" value="1"/>
</dbReference>
<reference evidence="6 8" key="2">
    <citation type="submission" date="2023-11" db="EMBL/GenBank/DDBJ databases">
        <title>MicrobeMod: A computational toolkit for identifying prokaryotic methylation and restriction-modification with nanopore sequencing.</title>
        <authorList>
            <person name="Crits-Christoph A."/>
            <person name="Kang S.C."/>
            <person name="Lee H."/>
            <person name="Ostrov N."/>
        </authorList>
    </citation>
    <scope>NUCLEOTIDE SEQUENCE [LARGE SCALE GENOMIC DNA]</scope>
    <source>
        <strain evidence="6 8">ATCC 23090</strain>
    </source>
</reference>
<evidence type="ECO:0000256" key="3">
    <source>
        <dbReference type="ARBA" id="ARBA00022840"/>
    </source>
</evidence>
<name>A0A1K1M844_9BACT</name>
<dbReference type="EMBL" id="CP140154">
    <property type="protein sequence ID" value="WQG89808.1"/>
    <property type="molecule type" value="Genomic_DNA"/>
</dbReference>
<dbReference type="Proteomes" id="UP001326715">
    <property type="component" value="Chromosome"/>
</dbReference>
<dbReference type="InterPro" id="IPR003439">
    <property type="entry name" value="ABC_transporter-like_ATP-bd"/>
</dbReference>
<dbReference type="Pfam" id="PF00005">
    <property type="entry name" value="ABC_tran"/>
    <property type="match status" value="1"/>
</dbReference>
<dbReference type="GO" id="GO:0016887">
    <property type="term" value="F:ATP hydrolysis activity"/>
    <property type="evidence" value="ECO:0007669"/>
    <property type="project" value="InterPro"/>
</dbReference>
<organism evidence="5 7">
    <name type="scientific">Chitinophaga sancti</name>
    <dbReference type="NCBI Taxonomy" id="1004"/>
    <lineage>
        <taxon>Bacteria</taxon>
        <taxon>Pseudomonadati</taxon>
        <taxon>Bacteroidota</taxon>
        <taxon>Chitinophagia</taxon>
        <taxon>Chitinophagales</taxon>
        <taxon>Chitinophagaceae</taxon>
        <taxon>Chitinophaga</taxon>
    </lineage>
</organism>
<evidence type="ECO:0000313" key="7">
    <source>
        <dbReference type="Proteomes" id="UP000183788"/>
    </source>
</evidence>
<dbReference type="PANTHER" id="PTHR42939:SF1">
    <property type="entry name" value="ABC TRANSPORTER ATP-BINDING PROTEIN ALBC-RELATED"/>
    <property type="match status" value="1"/>
</dbReference>
<evidence type="ECO:0000313" key="8">
    <source>
        <dbReference type="Proteomes" id="UP001326715"/>
    </source>
</evidence>
<proteinExistence type="predicted"/>
<keyword evidence="8" id="KW-1185">Reference proteome</keyword>
<keyword evidence="2" id="KW-0547">Nucleotide-binding</keyword>
<protein>
    <submittedName>
        <fullName evidence="5">ABC-type multidrug transport system, ATPase component</fullName>
    </submittedName>
    <submittedName>
        <fullName evidence="6">ATP-binding cassette domain-containing protein</fullName>
    </submittedName>
</protein>
<accession>A0A1K1M844</accession>
<dbReference type="SUPFAM" id="SSF52540">
    <property type="entry name" value="P-loop containing nucleoside triphosphate hydrolases"/>
    <property type="match status" value="1"/>
</dbReference>
<feature type="domain" description="ABC transporter" evidence="4">
    <location>
        <begin position="4"/>
        <end position="218"/>
    </location>
</feature>
<dbReference type="PROSITE" id="PS50893">
    <property type="entry name" value="ABC_TRANSPORTER_2"/>
    <property type="match status" value="1"/>
</dbReference>